<evidence type="ECO:0000313" key="1">
    <source>
        <dbReference type="EMBL" id="EKM73269.1"/>
    </source>
</evidence>
<protein>
    <submittedName>
        <fullName evidence="1">Uncharacterized protein</fullName>
    </submittedName>
</protein>
<organism evidence="1 2">
    <name type="scientific">Agaricus bisporus var. burnettii (strain JB137-S8 / ATCC MYA-4627 / FGSC 10392)</name>
    <name type="common">White button mushroom</name>
    <dbReference type="NCBI Taxonomy" id="597362"/>
    <lineage>
        <taxon>Eukaryota</taxon>
        <taxon>Fungi</taxon>
        <taxon>Dikarya</taxon>
        <taxon>Basidiomycota</taxon>
        <taxon>Agaricomycotina</taxon>
        <taxon>Agaricomycetes</taxon>
        <taxon>Agaricomycetidae</taxon>
        <taxon>Agaricales</taxon>
        <taxon>Agaricineae</taxon>
        <taxon>Agaricaceae</taxon>
        <taxon>Agaricus</taxon>
    </lineage>
</organism>
<dbReference type="GeneID" id="18828497"/>
<dbReference type="HOGENOM" id="CLU_2903650_0_0_1"/>
<dbReference type="OrthoDB" id="3344688at2759"/>
<dbReference type="InParanoid" id="K5VG23"/>
<dbReference type="RefSeq" id="XP_007336092.1">
    <property type="nucleotide sequence ID" value="XM_007336030.1"/>
</dbReference>
<dbReference type="KEGG" id="abp:AGABI1DRAFT135189"/>
<dbReference type="AlphaFoldDB" id="K5VG23"/>
<evidence type="ECO:0000313" key="2">
    <source>
        <dbReference type="Proteomes" id="UP000008493"/>
    </source>
</evidence>
<reference evidence="2" key="1">
    <citation type="journal article" date="2012" name="Proc. Natl. Acad. Sci. U.S.A.">
        <title>Genome sequence of the button mushroom Agaricus bisporus reveals mechanisms governing adaptation to a humic-rich ecological niche.</title>
        <authorList>
            <person name="Morin E."/>
            <person name="Kohler A."/>
            <person name="Baker A.R."/>
            <person name="Foulongne-Oriol M."/>
            <person name="Lombard V."/>
            <person name="Nagy L.G."/>
            <person name="Ohm R.A."/>
            <person name="Patyshakuliyeva A."/>
            <person name="Brun A."/>
            <person name="Aerts A.L."/>
            <person name="Bailey A.M."/>
            <person name="Billette C."/>
            <person name="Coutinho P.M."/>
            <person name="Deakin G."/>
            <person name="Doddapaneni H."/>
            <person name="Floudas D."/>
            <person name="Grimwood J."/>
            <person name="Hilden K."/>
            <person name="Kuees U."/>
            <person name="LaButti K.M."/>
            <person name="Lapidus A."/>
            <person name="Lindquist E.A."/>
            <person name="Lucas S.M."/>
            <person name="Murat C."/>
            <person name="Riley R.W."/>
            <person name="Salamov A.A."/>
            <person name="Schmutz J."/>
            <person name="Subramanian V."/>
            <person name="Woesten H.A.B."/>
            <person name="Xu J."/>
            <person name="Eastwood D.C."/>
            <person name="Foster G.D."/>
            <person name="Sonnenberg A.S."/>
            <person name="Cullen D."/>
            <person name="de Vries R.P."/>
            <person name="Lundell T."/>
            <person name="Hibbett D.S."/>
            <person name="Henrissat B."/>
            <person name="Burton K.S."/>
            <person name="Kerrigan R.W."/>
            <person name="Challen M.P."/>
            <person name="Grigoriev I.V."/>
            <person name="Martin F."/>
        </authorList>
    </citation>
    <scope>NUCLEOTIDE SEQUENCE [LARGE SCALE GENOMIC DNA]</scope>
    <source>
        <strain evidence="2">JB137-S8 / ATCC MYA-4627 / FGSC 10392</strain>
    </source>
</reference>
<keyword evidence="2" id="KW-1185">Reference proteome</keyword>
<sequence length="62" mass="6844">MHYKLVYRASDSEELFTTYSDASHVSGAAVGWSSKRQPFVTLSSTEAEFVAAVEAWQGDQVD</sequence>
<accession>K5VG23</accession>
<name>K5VG23_AGABU</name>
<gene>
    <name evidence="1" type="ORF">AGABI1DRAFT_135189</name>
</gene>
<dbReference type="Proteomes" id="UP000008493">
    <property type="component" value="Unassembled WGS sequence"/>
</dbReference>
<dbReference type="EMBL" id="JH973143">
    <property type="protein sequence ID" value="EKM73269.1"/>
    <property type="molecule type" value="Genomic_DNA"/>
</dbReference>
<proteinExistence type="predicted"/>